<evidence type="ECO:0000256" key="5">
    <source>
        <dbReference type="ARBA" id="ARBA00022679"/>
    </source>
</evidence>
<dbReference type="PROSITE" id="PS01153">
    <property type="entry name" value="NOL1_NOP2_SUN"/>
    <property type="match status" value="1"/>
</dbReference>
<feature type="binding site" evidence="10">
    <location>
        <position position="315"/>
    </location>
    <ligand>
        <name>S-adenosyl-L-methionine</name>
        <dbReference type="ChEBI" id="CHEBI:59789"/>
    </ligand>
</feature>
<dbReference type="AlphaFoldDB" id="A0AAJ0LVA8"/>
<keyword evidence="6 10" id="KW-0949">S-adenosyl-L-methionine</keyword>
<comment type="similarity">
    <text evidence="2 10">Belongs to the class I-like SAM-binding methyltransferase superfamily. RsmB/NOP family.</text>
</comment>
<dbReference type="InterPro" id="IPR018314">
    <property type="entry name" value="RsmB/NOL1/NOP2-like_CS"/>
</dbReference>
<dbReference type="Pfam" id="PF25378">
    <property type="entry name" value="PUA_NSUN2"/>
    <property type="match status" value="1"/>
</dbReference>
<dbReference type="Pfam" id="PF01189">
    <property type="entry name" value="Methyltr_RsmB-F"/>
    <property type="match status" value="1"/>
</dbReference>
<dbReference type="PRINTS" id="PR02011">
    <property type="entry name" value="RCMTNCL1"/>
</dbReference>
<evidence type="ECO:0000256" key="1">
    <source>
        <dbReference type="ARBA" id="ARBA00004123"/>
    </source>
</evidence>
<dbReference type="PANTHER" id="PTHR22808">
    <property type="entry name" value="NCL1 YEAST -RELATED NOL1/NOP2/FMU SUN DOMAIN-CONTAINING"/>
    <property type="match status" value="1"/>
</dbReference>
<feature type="region of interest" description="Disordered" evidence="11">
    <location>
        <begin position="484"/>
        <end position="511"/>
    </location>
</feature>
<keyword evidence="8 10" id="KW-0694">RNA-binding</keyword>
<reference evidence="13" key="1">
    <citation type="submission" date="2023-04" db="EMBL/GenBank/DDBJ databases">
        <title>Black Yeasts Isolated from many extreme environments.</title>
        <authorList>
            <person name="Coleine C."/>
            <person name="Stajich J.E."/>
            <person name="Selbmann L."/>
        </authorList>
    </citation>
    <scope>NUCLEOTIDE SEQUENCE</scope>
    <source>
        <strain evidence="13">CCFEE 5312</strain>
    </source>
</reference>
<dbReference type="InterPro" id="IPR057286">
    <property type="entry name" value="PUA_NSUN2"/>
</dbReference>
<evidence type="ECO:0000256" key="11">
    <source>
        <dbReference type="SAM" id="MobiDB-lite"/>
    </source>
</evidence>
<dbReference type="InterPro" id="IPR023270">
    <property type="entry name" value="RCMT_NCL1"/>
</dbReference>
<keyword evidence="5 10" id="KW-0808">Transferase</keyword>
<gene>
    <name evidence="13" type="primary">NCL1</name>
    <name evidence="13" type="ORF">LTR09_002307</name>
</gene>
<feature type="compositionally biased region" description="Basic and acidic residues" evidence="11">
    <location>
        <begin position="484"/>
        <end position="496"/>
    </location>
</feature>
<feature type="region of interest" description="Disordered" evidence="11">
    <location>
        <begin position="1"/>
        <end position="48"/>
    </location>
</feature>
<feature type="active site" description="Nucleophile" evidence="10">
    <location>
        <position position="368"/>
    </location>
</feature>
<evidence type="ECO:0000256" key="7">
    <source>
        <dbReference type="ARBA" id="ARBA00022694"/>
    </source>
</evidence>
<dbReference type="PROSITE" id="PS51686">
    <property type="entry name" value="SAM_MT_RSMB_NOP"/>
    <property type="match status" value="1"/>
</dbReference>
<feature type="region of interest" description="Disordered" evidence="11">
    <location>
        <begin position="524"/>
        <end position="543"/>
    </location>
</feature>
<evidence type="ECO:0000256" key="6">
    <source>
        <dbReference type="ARBA" id="ARBA00022691"/>
    </source>
</evidence>
<evidence type="ECO:0000256" key="4">
    <source>
        <dbReference type="ARBA" id="ARBA00022603"/>
    </source>
</evidence>
<dbReference type="Pfam" id="PF25376">
    <property type="entry name" value="Pre-PUA_NSUN2"/>
    <property type="match status" value="1"/>
</dbReference>
<evidence type="ECO:0000313" key="13">
    <source>
        <dbReference type="EMBL" id="KAK3056514.1"/>
    </source>
</evidence>
<feature type="domain" description="SAM-dependent MTase RsmB/NOP-type" evidence="12">
    <location>
        <begin position="79"/>
        <end position="478"/>
    </location>
</feature>
<dbReference type="InterPro" id="IPR023267">
    <property type="entry name" value="RCMT"/>
</dbReference>
<feature type="compositionally biased region" description="Basic and acidic residues" evidence="11">
    <location>
        <begin position="567"/>
        <end position="576"/>
    </location>
</feature>
<dbReference type="InterPro" id="IPR057285">
    <property type="entry name" value="Pre-PUA_NSUN2"/>
</dbReference>
<dbReference type="GO" id="GO:0030488">
    <property type="term" value="P:tRNA methylation"/>
    <property type="evidence" value="ECO:0007669"/>
    <property type="project" value="UniProtKB-ARBA"/>
</dbReference>
<feature type="compositionally biased region" description="Acidic residues" evidence="11">
    <location>
        <begin position="879"/>
        <end position="893"/>
    </location>
</feature>
<keyword evidence="7" id="KW-0819">tRNA processing</keyword>
<evidence type="ECO:0000256" key="9">
    <source>
        <dbReference type="ARBA" id="ARBA00023242"/>
    </source>
</evidence>
<dbReference type="InterPro" id="IPR029063">
    <property type="entry name" value="SAM-dependent_MTases_sf"/>
</dbReference>
<evidence type="ECO:0000259" key="12">
    <source>
        <dbReference type="PROSITE" id="PS51686"/>
    </source>
</evidence>
<proteinExistence type="inferred from homology"/>
<feature type="region of interest" description="Disordered" evidence="11">
    <location>
        <begin position="921"/>
        <end position="948"/>
    </location>
</feature>
<keyword evidence="3" id="KW-0820">tRNA-binding</keyword>
<feature type="compositionally biased region" description="Basic and acidic residues" evidence="11">
    <location>
        <begin position="865"/>
        <end position="878"/>
    </location>
</feature>
<name>A0AAJ0LVA8_9PEZI</name>
<feature type="region of interest" description="Disordered" evidence="11">
    <location>
        <begin position="846"/>
        <end position="893"/>
    </location>
</feature>
<dbReference type="EMBL" id="JAWDJX010000005">
    <property type="protein sequence ID" value="KAK3056514.1"/>
    <property type="molecule type" value="Genomic_DNA"/>
</dbReference>
<feature type="binding site" evidence="10">
    <location>
        <position position="255"/>
    </location>
    <ligand>
        <name>S-adenosyl-L-methionine</name>
        <dbReference type="ChEBI" id="CHEBI:59789"/>
    </ligand>
</feature>
<evidence type="ECO:0000256" key="3">
    <source>
        <dbReference type="ARBA" id="ARBA00022555"/>
    </source>
</evidence>
<evidence type="ECO:0000256" key="10">
    <source>
        <dbReference type="PROSITE-ProRule" id="PRU01023"/>
    </source>
</evidence>
<dbReference type="PANTHER" id="PTHR22808:SF1">
    <property type="entry name" value="RNA CYTOSINE-C(5)-METHYLTRANSFERASE NSUN2-RELATED"/>
    <property type="match status" value="1"/>
</dbReference>
<dbReference type="Proteomes" id="UP001271007">
    <property type="component" value="Unassembled WGS sequence"/>
</dbReference>
<dbReference type="PRINTS" id="PR02008">
    <property type="entry name" value="RCMTFAMILY"/>
</dbReference>
<feature type="compositionally biased region" description="Polar residues" evidence="11">
    <location>
        <begin position="609"/>
        <end position="621"/>
    </location>
</feature>
<feature type="compositionally biased region" description="Basic and acidic residues" evidence="11">
    <location>
        <begin position="937"/>
        <end position="948"/>
    </location>
</feature>
<accession>A0AAJ0LVA8</accession>
<evidence type="ECO:0000256" key="2">
    <source>
        <dbReference type="ARBA" id="ARBA00007494"/>
    </source>
</evidence>
<protein>
    <submittedName>
        <fullName evidence="13">tRNA (Cytosine-5-)-methyltransferase ncl1</fullName>
        <ecNumber evidence="13">2.1.1.202</ecNumber>
    </submittedName>
</protein>
<keyword evidence="14" id="KW-1185">Reference proteome</keyword>
<evidence type="ECO:0000256" key="8">
    <source>
        <dbReference type="ARBA" id="ARBA00022884"/>
    </source>
</evidence>
<dbReference type="Gene3D" id="3.40.50.150">
    <property type="entry name" value="Vaccinia Virus protein VP39"/>
    <property type="match status" value="1"/>
</dbReference>
<dbReference type="GO" id="GO:0005737">
    <property type="term" value="C:cytoplasm"/>
    <property type="evidence" value="ECO:0007669"/>
    <property type="project" value="TreeGrafter"/>
</dbReference>
<organism evidence="13 14">
    <name type="scientific">Extremus antarcticus</name>
    <dbReference type="NCBI Taxonomy" id="702011"/>
    <lineage>
        <taxon>Eukaryota</taxon>
        <taxon>Fungi</taxon>
        <taxon>Dikarya</taxon>
        <taxon>Ascomycota</taxon>
        <taxon>Pezizomycotina</taxon>
        <taxon>Dothideomycetes</taxon>
        <taxon>Dothideomycetidae</taxon>
        <taxon>Mycosphaerellales</taxon>
        <taxon>Extremaceae</taxon>
        <taxon>Extremus</taxon>
    </lineage>
</organism>
<feature type="compositionally biased region" description="Gly residues" evidence="11">
    <location>
        <begin position="11"/>
        <end position="21"/>
    </location>
</feature>
<sequence length="948" mass="104804">MSRGRYNKNGPRGGGGGGRGGRGGRGRGGRGGRGGNSGGQRQYQDTRVSFNDMVKQNEKFERYYNSLNIVPSGSERDDFWTALRRELPNSWRFTGSKKNAISVRDDMIERFFPIIEKVKHNGEPVELPKSMPWYPEALAYTMTTPKNVVRKYEPFKEFQKFLVSETGVGNISRQEHVSMIPPLLLDVRPGHTVLDLCAAPGSKSAQLIEAIHAGEEERVGRAIGAAKGLATNGASVQNDTTEDSGRTTGLLVANDVNYSRAQMLVHQVKRLNSPNLIVTNHDATMFPSIELPTPPPGPGQQKKGRYLKFDRILADVPCSGDGTLRKNPSIWKEWSPQNALGLYITQVRILTRSLQMLKAGGRVVYSTCSMNPIENEAVVSSAIERCGGVAKVKLLDCSGELPGLHRKHGLEDWSIMARDGRMYESFAEAEQHEQEGSKITPGMFAPESEEQIPLKNCMRVYPHQQDTGAFFIAVLEKLSEIRAKPESDSKSMKRDWTFATSTQDQVEDEDAPKTMVGQLIEEIENPQPPVTSAGDASSAAARQNKMEGDVELIAGTKRKASDEDDESSTKRTKVDETADGGEAVMQESGDRQLPPVLAMAVQGAEADSEANTDGSASNGMQADSRRRRRDDQPNNEEAFKYLDPNHAELESIYTFYDLHSSFPCDRFLVRNPSGDPVKGIYYTSQLAKEILQANEGRGMKFVHGGVKMFMKQDAQNQPGVCRWRIQTEGLPIIEGWIGEGRTVRLYKRATLRKLLVEMFPKVGAEDVPDGTGWKALDEIGEQCLRIGMGCCVLRVETSDDEDGFKEPIVLPLWRSLHSLNLMLPKEDRKAMLLRLFNEDVELVNHHDQAQKQGKGEGAANGSVKAEGDAEEVQRRIKEEPDEEGGAVVGAEEDAREAELANIAADMDDMKAEDDDRKLKMEVVEDEDSKMAAAIPERVGEGDEAKTTV</sequence>
<dbReference type="EC" id="2.1.1.202" evidence="13"/>
<feature type="compositionally biased region" description="Low complexity" evidence="11">
    <location>
        <begin position="1"/>
        <end position="10"/>
    </location>
</feature>
<feature type="binding site" evidence="10">
    <location>
        <begin position="197"/>
        <end position="203"/>
    </location>
    <ligand>
        <name>S-adenosyl-L-methionine</name>
        <dbReference type="ChEBI" id="CHEBI:59789"/>
    </ligand>
</feature>
<dbReference type="InterPro" id="IPR001678">
    <property type="entry name" value="MeTrfase_RsmB-F_NOP2_dom"/>
</dbReference>
<dbReference type="InterPro" id="IPR049560">
    <property type="entry name" value="MeTrfase_RsmB-F_NOP2_cat"/>
</dbReference>
<feature type="binding site" evidence="10">
    <location>
        <position position="282"/>
    </location>
    <ligand>
        <name>S-adenosyl-L-methionine</name>
        <dbReference type="ChEBI" id="CHEBI:59789"/>
    </ligand>
</feature>
<comment type="subcellular location">
    <subcellularLocation>
        <location evidence="1">Nucleus</location>
    </subcellularLocation>
</comment>
<dbReference type="GO" id="GO:0000049">
    <property type="term" value="F:tRNA binding"/>
    <property type="evidence" value="ECO:0007669"/>
    <property type="project" value="UniProtKB-KW"/>
</dbReference>
<keyword evidence="4 10" id="KW-0489">Methyltransferase</keyword>
<evidence type="ECO:0000313" key="14">
    <source>
        <dbReference type="Proteomes" id="UP001271007"/>
    </source>
</evidence>
<keyword evidence="9" id="KW-0539">Nucleus</keyword>
<dbReference type="GO" id="GO:0016428">
    <property type="term" value="F:tRNA (cytidine-5-)-methyltransferase activity"/>
    <property type="evidence" value="ECO:0007669"/>
    <property type="project" value="InterPro"/>
</dbReference>
<comment type="caution">
    <text evidence="13">The sequence shown here is derived from an EMBL/GenBank/DDBJ whole genome shotgun (WGS) entry which is preliminary data.</text>
</comment>
<dbReference type="GO" id="GO:0005634">
    <property type="term" value="C:nucleus"/>
    <property type="evidence" value="ECO:0007669"/>
    <property type="project" value="UniProtKB-SubCell"/>
</dbReference>
<feature type="region of interest" description="Disordered" evidence="11">
    <location>
        <begin position="548"/>
        <end position="637"/>
    </location>
</feature>
<dbReference type="SUPFAM" id="SSF53335">
    <property type="entry name" value="S-adenosyl-L-methionine-dependent methyltransferases"/>
    <property type="match status" value="1"/>
</dbReference>